<organism evidence="2 3">
    <name type="scientific">Liparis tanakae</name>
    <name type="common">Tanaka's snailfish</name>
    <dbReference type="NCBI Taxonomy" id="230148"/>
    <lineage>
        <taxon>Eukaryota</taxon>
        <taxon>Metazoa</taxon>
        <taxon>Chordata</taxon>
        <taxon>Craniata</taxon>
        <taxon>Vertebrata</taxon>
        <taxon>Euteleostomi</taxon>
        <taxon>Actinopterygii</taxon>
        <taxon>Neopterygii</taxon>
        <taxon>Teleostei</taxon>
        <taxon>Neoteleostei</taxon>
        <taxon>Acanthomorphata</taxon>
        <taxon>Eupercaria</taxon>
        <taxon>Perciformes</taxon>
        <taxon>Cottioidei</taxon>
        <taxon>Cottales</taxon>
        <taxon>Liparidae</taxon>
        <taxon>Liparis</taxon>
    </lineage>
</organism>
<comment type="caution">
    <text evidence="2">The sequence shown here is derived from an EMBL/GenBank/DDBJ whole genome shotgun (WGS) entry which is preliminary data.</text>
</comment>
<accession>A0A4Z2HZ04</accession>
<gene>
    <name evidence="2" type="ORF">EYF80_019053</name>
</gene>
<feature type="compositionally biased region" description="Basic and acidic residues" evidence="1">
    <location>
        <begin position="108"/>
        <end position="117"/>
    </location>
</feature>
<evidence type="ECO:0000313" key="2">
    <source>
        <dbReference type="EMBL" id="TNN70770.1"/>
    </source>
</evidence>
<proteinExistence type="predicted"/>
<evidence type="ECO:0000313" key="3">
    <source>
        <dbReference type="Proteomes" id="UP000314294"/>
    </source>
</evidence>
<reference evidence="2 3" key="1">
    <citation type="submission" date="2019-03" db="EMBL/GenBank/DDBJ databases">
        <title>First draft genome of Liparis tanakae, snailfish: a comprehensive survey of snailfish specific genes.</title>
        <authorList>
            <person name="Kim W."/>
            <person name="Song I."/>
            <person name="Jeong J.-H."/>
            <person name="Kim D."/>
            <person name="Kim S."/>
            <person name="Ryu S."/>
            <person name="Song J.Y."/>
            <person name="Lee S.K."/>
        </authorList>
    </citation>
    <scope>NUCLEOTIDE SEQUENCE [LARGE SCALE GENOMIC DNA]</scope>
    <source>
        <tissue evidence="2">Muscle</tissue>
    </source>
</reference>
<keyword evidence="3" id="KW-1185">Reference proteome</keyword>
<name>A0A4Z2HZ04_9TELE</name>
<evidence type="ECO:0000256" key="1">
    <source>
        <dbReference type="SAM" id="MobiDB-lite"/>
    </source>
</evidence>
<dbReference type="AlphaFoldDB" id="A0A4Z2HZ04"/>
<feature type="region of interest" description="Disordered" evidence="1">
    <location>
        <begin position="78"/>
        <end position="123"/>
    </location>
</feature>
<protein>
    <submittedName>
        <fullName evidence="2">Uncharacterized protein</fullName>
    </submittedName>
</protein>
<sequence>MVRMRCAAGGDGRMAQPLLTDLEDSSDPEERVSRLLRLLELRCGEDDGESSMYGRMSWCRRCSSARLYGRFLTLPECRDPDPLTITQPSTEAATPATPGAVPSYQGSSEREKGERPPKQGAAL</sequence>
<dbReference type="Proteomes" id="UP000314294">
    <property type="component" value="Unassembled WGS sequence"/>
</dbReference>
<dbReference type="EMBL" id="SRLO01000159">
    <property type="protein sequence ID" value="TNN70770.1"/>
    <property type="molecule type" value="Genomic_DNA"/>
</dbReference>